<protein>
    <submittedName>
        <fullName evidence="2">TIR domain-containing protein</fullName>
    </submittedName>
</protein>
<dbReference type="Gene3D" id="3.40.50.10140">
    <property type="entry name" value="Toll/interleukin-1 receptor homology (TIR) domain"/>
    <property type="match status" value="1"/>
</dbReference>
<name>A0AAE3GH41_9PSEU</name>
<dbReference type="InterPro" id="IPR035897">
    <property type="entry name" value="Toll_tir_struct_dom_sf"/>
</dbReference>
<feature type="domain" description="TIR" evidence="1">
    <location>
        <begin position="4"/>
        <end position="157"/>
    </location>
</feature>
<dbReference type="AlphaFoldDB" id="A0AAE3GH41"/>
<keyword evidence="3" id="KW-1185">Reference proteome</keyword>
<dbReference type="Pfam" id="PF13676">
    <property type="entry name" value="TIR_2"/>
    <property type="match status" value="1"/>
</dbReference>
<dbReference type="GO" id="GO:0007165">
    <property type="term" value="P:signal transduction"/>
    <property type="evidence" value="ECO:0007669"/>
    <property type="project" value="InterPro"/>
</dbReference>
<accession>A0AAE3GH41</accession>
<dbReference type="PROSITE" id="PS50104">
    <property type="entry name" value="TIR"/>
    <property type="match status" value="1"/>
</dbReference>
<evidence type="ECO:0000313" key="3">
    <source>
        <dbReference type="Proteomes" id="UP001206128"/>
    </source>
</evidence>
<evidence type="ECO:0000313" key="2">
    <source>
        <dbReference type="EMBL" id="MCP2167244.1"/>
    </source>
</evidence>
<dbReference type="InterPro" id="IPR000157">
    <property type="entry name" value="TIR_dom"/>
</dbReference>
<comment type="caution">
    <text evidence="2">The sequence shown here is derived from an EMBL/GenBank/DDBJ whole genome shotgun (WGS) entry which is preliminary data.</text>
</comment>
<dbReference type="SUPFAM" id="SSF52200">
    <property type="entry name" value="Toll/Interleukin receptor TIR domain"/>
    <property type="match status" value="1"/>
</dbReference>
<evidence type="ECO:0000259" key="1">
    <source>
        <dbReference type="PROSITE" id="PS50104"/>
    </source>
</evidence>
<organism evidence="2 3">
    <name type="scientific">Goodfellowiella coeruleoviolacea</name>
    <dbReference type="NCBI Taxonomy" id="334858"/>
    <lineage>
        <taxon>Bacteria</taxon>
        <taxon>Bacillati</taxon>
        <taxon>Actinomycetota</taxon>
        <taxon>Actinomycetes</taxon>
        <taxon>Pseudonocardiales</taxon>
        <taxon>Pseudonocardiaceae</taxon>
        <taxon>Goodfellowiella</taxon>
    </lineage>
</organism>
<dbReference type="RefSeq" id="WP_253773921.1">
    <property type="nucleotide sequence ID" value="NZ_JAMTCK010000009.1"/>
</dbReference>
<gene>
    <name evidence="2" type="ORF">LX83_004117</name>
</gene>
<proteinExistence type="predicted"/>
<sequence length="198" mass="23223">MSGYKFDIFISYSRYGSVQKWLLNHFLRKLKECLADQIAPAPKVYVDREMPRGVHWSSSLKHALRYSKIMLQLLTPHYFESPWCMAEWRSMQEREKMLGLASLSLPQGLIYPILYSDSENFPLDGRMISWVDFKEFAHPDPPFQTTGMFVDFHREVTKLATDLVQLLKQVPEWQPDWPIVEEPKPVLIPPPPIPRFGE</sequence>
<dbReference type="EMBL" id="JAMTCK010000009">
    <property type="protein sequence ID" value="MCP2167244.1"/>
    <property type="molecule type" value="Genomic_DNA"/>
</dbReference>
<dbReference type="SMART" id="SM00255">
    <property type="entry name" value="TIR"/>
    <property type="match status" value="1"/>
</dbReference>
<dbReference type="Proteomes" id="UP001206128">
    <property type="component" value="Unassembled WGS sequence"/>
</dbReference>
<reference evidence="2" key="1">
    <citation type="submission" date="2022-06" db="EMBL/GenBank/DDBJ databases">
        <title>Genomic Encyclopedia of Archaeal and Bacterial Type Strains, Phase II (KMG-II): from individual species to whole genera.</title>
        <authorList>
            <person name="Goeker M."/>
        </authorList>
    </citation>
    <scope>NUCLEOTIDE SEQUENCE</scope>
    <source>
        <strain evidence="2">DSM 43935</strain>
    </source>
</reference>